<name>A0A3M0A216_9BACT</name>
<proteinExistence type="inferred from homology"/>
<dbReference type="EMBL" id="REFI01000005">
    <property type="protein sequence ID" value="RMA79023.1"/>
    <property type="molecule type" value="Genomic_DNA"/>
</dbReference>
<dbReference type="PROSITE" id="PS50862">
    <property type="entry name" value="AA_TRNA_LIGASE_II"/>
    <property type="match status" value="1"/>
</dbReference>
<protein>
    <recommendedName>
        <fullName evidence="8">Proline--tRNA ligase</fullName>
        <ecNumber evidence="8">6.1.1.15</ecNumber>
    </recommendedName>
    <alternativeName>
        <fullName evidence="8">Prolyl-tRNA synthetase</fullName>
        <shortName evidence="8">ProRS</shortName>
    </alternativeName>
</protein>
<evidence type="ECO:0000313" key="11">
    <source>
        <dbReference type="Proteomes" id="UP000267246"/>
    </source>
</evidence>
<dbReference type="InterPro" id="IPR002314">
    <property type="entry name" value="aa-tRNA-synt_IIb"/>
</dbReference>
<keyword evidence="11" id="KW-1185">Reference proteome</keyword>
<evidence type="ECO:0000256" key="5">
    <source>
        <dbReference type="ARBA" id="ARBA00022917"/>
    </source>
</evidence>
<evidence type="ECO:0000256" key="2">
    <source>
        <dbReference type="ARBA" id="ARBA00022598"/>
    </source>
</evidence>
<dbReference type="AlphaFoldDB" id="A0A3M0A216"/>
<comment type="subunit">
    <text evidence="8">Homodimer.</text>
</comment>
<evidence type="ECO:0000256" key="1">
    <source>
        <dbReference type="ARBA" id="ARBA00022490"/>
    </source>
</evidence>
<sequence length="475" mass="54586">MKQIEKITPQKENFARWYTDVVQNGDLMAYGSTKGSIIFKPLSYGIWQNIQQNLDKEFKKLNVKNVYLPLLIPENLLNKEKDHLKGFNPELATITEVGGKKLSEKYFIRPTSETLFCDFFANEVESYNDLPLILNQWVNVLRWEKTTNPFLRTREFLWQEGHTIHATKKEAMDLTKKMINVYHKFLKDYLALPTIIGRKTEHEKFAGAEVTLTVEAMMKDGKALQSGTSHYIGQNFSKPFKIAFKNINNEEEYAYETSWGVSTRLLGALIMAHGDDRGIIIPPKIAPIQIDIVTLFANKNEGVLEAAKNIKKSLSKFRVELDSSDKMPGFKAANSEIHGTPIRIEVGPRDLETNEVIIVRRDTLEKIKCLIENIKEKVTKLLDEIQTNLYEKALERLNANFVVCENWEEFEKAISEQKFAVTLFEGNGEDEVKIKELTGASTRCILPKNSFNFKKSKCFYTNKKSNRIVIFAKAY</sequence>
<dbReference type="EC" id="6.1.1.15" evidence="8"/>
<dbReference type="GO" id="GO:0017101">
    <property type="term" value="C:aminoacyl-tRNA synthetase multienzyme complex"/>
    <property type="evidence" value="ECO:0007669"/>
    <property type="project" value="TreeGrafter"/>
</dbReference>
<keyword evidence="2 8" id="KW-0436">Ligase</keyword>
<dbReference type="CDD" id="cd00778">
    <property type="entry name" value="ProRS_core_arch_euk"/>
    <property type="match status" value="1"/>
</dbReference>
<dbReference type="PRINTS" id="PR01046">
    <property type="entry name" value="TRNASYNTHPRO"/>
</dbReference>
<dbReference type="InterPro" id="IPR004154">
    <property type="entry name" value="Anticodon-bd"/>
</dbReference>
<dbReference type="FunFam" id="3.30.930.10:FF:000037">
    <property type="entry name" value="Proline--tRNA ligase"/>
    <property type="match status" value="1"/>
</dbReference>
<keyword evidence="3 8" id="KW-0547">Nucleotide-binding</keyword>
<keyword evidence="4 8" id="KW-0067">ATP-binding</keyword>
<dbReference type="InterPro" id="IPR033721">
    <property type="entry name" value="ProRS_core_arch_euk"/>
</dbReference>
<keyword evidence="1 8" id="KW-0963">Cytoplasm</keyword>
<dbReference type="PANTHER" id="PTHR43382:SF2">
    <property type="entry name" value="BIFUNCTIONAL GLUTAMATE_PROLINE--TRNA LIGASE"/>
    <property type="match status" value="1"/>
</dbReference>
<dbReference type="SUPFAM" id="SSF64586">
    <property type="entry name" value="C-terminal domain of ProRS"/>
    <property type="match status" value="1"/>
</dbReference>
<evidence type="ECO:0000256" key="7">
    <source>
        <dbReference type="ARBA" id="ARBA00047671"/>
    </source>
</evidence>
<dbReference type="InterPro" id="IPR016061">
    <property type="entry name" value="Pro-tRNA_ligase_II_C"/>
</dbReference>
<evidence type="ECO:0000256" key="3">
    <source>
        <dbReference type="ARBA" id="ARBA00022741"/>
    </source>
</evidence>
<dbReference type="GO" id="GO:0005524">
    <property type="term" value="F:ATP binding"/>
    <property type="evidence" value="ECO:0007669"/>
    <property type="project" value="UniProtKB-UniRule"/>
</dbReference>
<keyword evidence="6 8" id="KW-0030">Aminoacyl-tRNA synthetase</keyword>
<dbReference type="Gene3D" id="3.30.930.10">
    <property type="entry name" value="Bira Bifunctional Protein, Domain 2"/>
    <property type="match status" value="1"/>
</dbReference>
<dbReference type="HAMAP" id="MF_01571">
    <property type="entry name" value="Pro_tRNA_synth_type3"/>
    <property type="match status" value="1"/>
</dbReference>
<dbReference type="Gene3D" id="3.40.50.800">
    <property type="entry name" value="Anticodon-binding domain"/>
    <property type="match status" value="1"/>
</dbReference>
<evidence type="ECO:0000256" key="4">
    <source>
        <dbReference type="ARBA" id="ARBA00022840"/>
    </source>
</evidence>
<comment type="catalytic activity">
    <reaction evidence="7 8">
        <text>tRNA(Pro) + L-proline + ATP = L-prolyl-tRNA(Pro) + AMP + diphosphate</text>
        <dbReference type="Rhea" id="RHEA:14305"/>
        <dbReference type="Rhea" id="RHEA-COMP:9700"/>
        <dbReference type="Rhea" id="RHEA-COMP:9702"/>
        <dbReference type="ChEBI" id="CHEBI:30616"/>
        <dbReference type="ChEBI" id="CHEBI:33019"/>
        <dbReference type="ChEBI" id="CHEBI:60039"/>
        <dbReference type="ChEBI" id="CHEBI:78442"/>
        <dbReference type="ChEBI" id="CHEBI:78532"/>
        <dbReference type="ChEBI" id="CHEBI:456215"/>
        <dbReference type="EC" id="6.1.1.15"/>
    </reaction>
</comment>
<feature type="domain" description="Aminoacyl-transfer RNA synthetases class-II family profile" evidence="9">
    <location>
        <begin position="46"/>
        <end position="282"/>
    </location>
</feature>
<gene>
    <name evidence="8" type="primary">proS</name>
    <name evidence="10" type="ORF">JN00_0067</name>
</gene>
<comment type="caution">
    <text evidence="10">The sequence shown here is derived from an EMBL/GenBank/DDBJ whole genome shotgun (WGS) entry which is preliminary data.</text>
</comment>
<comment type="subcellular location">
    <subcellularLocation>
        <location evidence="8">Cytoplasm</location>
    </subcellularLocation>
</comment>
<keyword evidence="5 8" id="KW-0648">Protein biosynthesis</keyword>
<dbReference type="InterPro" id="IPR036621">
    <property type="entry name" value="Anticodon-bd_dom_sf"/>
</dbReference>
<dbReference type="InterPro" id="IPR004499">
    <property type="entry name" value="Pro-tRNA-ligase_IIa_arc-type"/>
</dbReference>
<dbReference type="InterPro" id="IPR006195">
    <property type="entry name" value="aa-tRNA-synth_II"/>
</dbReference>
<dbReference type="Pfam" id="PF09180">
    <property type="entry name" value="ProRS-C_1"/>
    <property type="match status" value="1"/>
</dbReference>
<dbReference type="Gene3D" id="3.30.110.30">
    <property type="entry name" value="C-terminal domain of ProRS"/>
    <property type="match status" value="1"/>
</dbReference>
<evidence type="ECO:0000313" key="10">
    <source>
        <dbReference type="EMBL" id="RMA79023.1"/>
    </source>
</evidence>
<dbReference type="RefSeq" id="WP_121940565.1">
    <property type="nucleotide sequence ID" value="NZ_CP137846.1"/>
</dbReference>
<dbReference type="InterPro" id="IPR017449">
    <property type="entry name" value="Pro-tRNA_synth_II"/>
</dbReference>
<dbReference type="OrthoDB" id="9809052at2"/>
<evidence type="ECO:0000256" key="8">
    <source>
        <dbReference type="HAMAP-Rule" id="MF_01571"/>
    </source>
</evidence>
<dbReference type="PANTHER" id="PTHR43382">
    <property type="entry name" value="PROLYL-TRNA SYNTHETASE"/>
    <property type="match status" value="1"/>
</dbReference>
<dbReference type="GO" id="GO:0004827">
    <property type="term" value="F:proline-tRNA ligase activity"/>
    <property type="evidence" value="ECO:0007669"/>
    <property type="project" value="UniProtKB-UniRule"/>
</dbReference>
<accession>A0A3M0A216</accession>
<reference evidence="10 11" key="1">
    <citation type="submission" date="2018-10" db="EMBL/GenBank/DDBJ databases">
        <title>Genomic Encyclopedia of Archaeal and Bacterial Type Strains, Phase II (KMG-II): from individual species to whole genera.</title>
        <authorList>
            <person name="Goeker M."/>
        </authorList>
    </citation>
    <scope>NUCLEOTIDE SEQUENCE [LARGE SCALE GENOMIC DNA]</scope>
    <source>
        <strain evidence="10 11">ATCC 29870</strain>
    </source>
</reference>
<comment type="domain">
    <text evidence="8">Consists of three domains: the N-terminal catalytic domain, the anticodon-binding domain and the C-terminal extension.</text>
</comment>
<dbReference type="Pfam" id="PF03129">
    <property type="entry name" value="HGTP_anticodon"/>
    <property type="match status" value="1"/>
</dbReference>
<dbReference type="GO" id="GO:0006433">
    <property type="term" value="P:prolyl-tRNA aminoacylation"/>
    <property type="evidence" value="ECO:0007669"/>
    <property type="project" value="UniProtKB-UniRule"/>
</dbReference>
<dbReference type="InterPro" id="IPR002316">
    <property type="entry name" value="Pro-tRNA-ligase_IIa"/>
</dbReference>
<comment type="function">
    <text evidence="8">Catalyzes the attachment of proline to tRNA(Pro) in a two-step reaction: proline is first activated by ATP to form Pro-AMP and then transferred to the acceptor end of tRNA(Pro).</text>
</comment>
<dbReference type="SUPFAM" id="SSF55681">
    <property type="entry name" value="Class II aaRS and biotin synthetases"/>
    <property type="match status" value="1"/>
</dbReference>
<dbReference type="Proteomes" id="UP000267246">
    <property type="component" value="Unassembled WGS sequence"/>
</dbReference>
<dbReference type="NCBIfam" id="TIGR00408">
    <property type="entry name" value="proS_fam_I"/>
    <property type="match status" value="1"/>
</dbReference>
<dbReference type="SUPFAM" id="SSF52954">
    <property type="entry name" value="Class II aaRS ABD-related"/>
    <property type="match status" value="1"/>
</dbReference>
<dbReference type="GO" id="GO:0005737">
    <property type="term" value="C:cytoplasm"/>
    <property type="evidence" value="ECO:0007669"/>
    <property type="project" value="UniProtKB-SubCell"/>
</dbReference>
<dbReference type="Pfam" id="PF00587">
    <property type="entry name" value="tRNA-synt_2b"/>
    <property type="match status" value="1"/>
</dbReference>
<dbReference type="SMART" id="SM00946">
    <property type="entry name" value="ProRS-C_1"/>
    <property type="match status" value="1"/>
</dbReference>
<organism evidence="10 11">
    <name type="scientific">Metamycoplasma subdolum</name>
    <dbReference type="NCBI Taxonomy" id="92407"/>
    <lineage>
        <taxon>Bacteria</taxon>
        <taxon>Bacillati</taxon>
        <taxon>Mycoplasmatota</taxon>
        <taxon>Mycoplasmoidales</taxon>
        <taxon>Metamycoplasmataceae</taxon>
        <taxon>Metamycoplasma</taxon>
    </lineage>
</organism>
<comment type="similarity">
    <text evidence="8">Belongs to the class-II aminoacyl-tRNA synthetase family. ProS type 3 subfamily.</text>
</comment>
<dbReference type="InterPro" id="IPR045864">
    <property type="entry name" value="aa-tRNA-synth_II/BPL/LPL"/>
</dbReference>
<evidence type="ECO:0000256" key="6">
    <source>
        <dbReference type="ARBA" id="ARBA00023146"/>
    </source>
</evidence>
<evidence type="ECO:0000259" key="9">
    <source>
        <dbReference type="PROSITE" id="PS50862"/>
    </source>
</evidence>